<accession>W4LUW3</accession>
<protein>
    <submittedName>
        <fullName evidence="2">Uncharacterized protein</fullName>
    </submittedName>
</protein>
<sequence>MLLLLRLLNTCVFAESLVLIAIFMPTELTVRTHLT</sequence>
<name>W4LUW3_ENTF1</name>
<dbReference type="Proteomes" id="UP000019141">
    <property type="component" value="Unassembled WGS sequence"/>
</dbReference>
<proteinExistence type="predicted"/>
<organism evidence="2 3">
    <name type="scientific">Entotheonella factor</name>
    <dbReference type="NCBI Taxonomy" id="1429438"/>
    <lineage>
        <taxon>Bacteria</taxon>
        <taxon>Pseudomonadati</taxon>
        <taxon>Nitrospinota/Tectimicrobiota group</taxon>
        <taxon>Candidatus Tectimicrobiota</taxon>
        <taxon>Candidatus Entotheonellia</taxon>
        <taxon>Candidatus Entotheonellales</taxon>
        <taxon>Candidatus Entotheonellaceae</taxon>
        <taxon>Candidatus Entotheonella</taxon>
    </lineage>
</organism>
<reference evidence="2 3" key="1">
    <citation type="journal article" date="2014" name="Nature">
        <title>An environmental bacterial taxon with a large and distinct metabolic repertoire.</title>
        <authorList>
            <person name="Wilson M.C."/>
            <person name="Mori T."/>
            <person name="Ruckert C."/>
            <person name="Uria A.R."/>
            <person name="Helf M.J."/>
            <person name="Takada K."/>
            <person name="Gernert C."/>
            <person name="Steffens U.A."/>
            <person name="Heycke N."/>
            <person name="Schmitt S."/>
            <person name="Rinke C."/>
            <person name="Helfrich E.J."/>
            <person name="Brachmann A.O."/>
            <person name="Gurgui C."/>
            <person name="Wakimoto T."/>
            <person name="Kracht M."/>
            <person name="Crusemann M."/>
            <person name="Hentschel U."/>
            <person name="Abe I."/>
            <person name="Matsunaga S."/>
            <person name="Kalinowski J."/>
            <person name="Takeyama H."/>
            <person name="Piel J."/>
        </authorList>
    </citation>
    <scope>NUCLEOTIDE SEQUENCE [LARGE SCALE GENOMIC DNA]</scope>
    <source>
        <strain evidence="3">TSY1</strain>
    </source>
</reference>
<dbReference type="HOGENOM" id="CLU_3363955_0_0_7"/>
<comment type="caution">
    <text evidence="2">The sequence shown here is derived from an EMBL/GenBank/DDBJ whole genome shotgun (WGS) entry which is preliminary data.</text>
</comment>
<evidence type="ECO:0000256" key="1">
    <source>
        <dbReference type="SAM" id="Phobius"/>
    </source>
</evidence>
<keyword evidence="1" id="KW-0812">Transmembrane</keyword>
<evidence type="ECO:0000313" key="3">
    <source>
        <dbReference type="Proteomes" id="UP000019141"/>
    </source>
</evidence>
<keyword evidence="1" id="KW-0472">Membrane</keyword>
<feature type="transmembrane region" description="Helical" evidence="1">
    <location>
        <begin position="7"/>
        <end position="26"/>
    </location>
</feature>
<gene>
    <name evidence="2" type="ORF">ETSY1_06545</name>
</gene>
<keyword evidence="1" id="KW-1133">Transmembrane helix</keyword>
<keyword evidence="3" id="KW-1185">Reference proteome</keyword>
<dbReference type="EMBL" id="AZHW01000208">
    <property type="protein sequence ID" value="ETX01675.1"/>
    <property type="molecule type" value="Genomic_DNA"/>
</dbReference>
<evidence type="ECO:0000313" key="2">
    <source>
        <dbReference type="EMBL" id="ETX01675.1"/>
    </source>
</evidence>
<dbReference type="AlphaFoldDB" id="W4LUW3"/>